<dbReference type="AlphaFoldDB" id="A0A174TSL4"/>
<dbReference type="EMBL" id="QRNB01000034">
    <property type="protein sequence ID" value="RHK10337.1"/>
    <property type="molecule type" value="Genomic_DNA"/>
</dbReference>
<dbReference type="GO" id="GO:0006352">
    <property type="term" value="P:DNA-templated transcription initiation"/>
    <property type="evidence" value="ECO:0007669"/>
    <property type="project" value="InterPro"/>
</dbReference>
<dbReference type="InterPro" id="IPR007627">
    <property type="entry name" value="RNA_pol_sigma70_r2"/>
</dbReference>
<dbReference type="RefSeq" id="WP_117691936.1">
    <property type="nucleotide sequence ID" value="NZ_CATKVV010000004.1"/>
</dbReference>
<evidence type="ECO:0000313" key="19">
    <source>
        <dbReference type="Proteomes" id="UP000390763"/>
    </source>
</evidence>
<dbReference type="EMBL" id="VZBT01000107">
    <property type="protein sequence ID" value="MQO05407.1"/>
    <property type="molecule type" value="Genomic_DNA"/>
</dbReference>
<evidence type="ECO:0000259" key="5">
    <source>
        <dbReference type="Pfam" id="PF04542"/>
    </source>
</evidence>
<evidence type="ECO:0000313" key="15">
    <source>
        <dbReference type="Proteomes" id="UP000261187"/>
    </source>
</evidence>
<dbReference type="SUPFAM" id="SSF88946">
    <property type="entry name" value="Sigma2 domain of RNA polymerase sigma factors"/>
    <property type="match status" value="1"/>
</dbReference>
<dbReference type="Proteomes" id="UP000283672">
    <property type="component" value="Unassembled WGS sequence"/>
</dbReference>
<evidence type="ECO:0000313" key="8">
    <source>
        <dbReference type="EMBL" id="MCW4132034.1"/>
    </source>
</evidence>
<reference evidence="7" key="3">
    <citation type="submission" date="2022-07" db="EMBL/GenBank/DDBJ databases">
        <title>Prevotella copri.</title>
        <authorList>
            <person name="Yang C."/>
        </authorList>
    </citation>
    <scope>NUCLEOTIDE SEQUENCE</scope>
    <source>
        <strain evidence="7">HF1805</strain>
    </source>
</reference>
<dbReference type="GO" id="GO:0003677">
    <property type="term" value="F:DNA binding"/>
    <property type="evidence" value="ECO:0007669"/>
    <property type="project" value="InterPro"/>
</dbReference>
<evidence type="ECO:0000313" key="10">
    <source>
        <dbReference type="EMBL" id="MQO05407.1"/>
    </source>
</evidence>
<evidence type="ECO:0000313" key="13">
    <source>
        <dbReference type="EMBL" id="RHK50371.1"/>
    </source>
</evidence>
<proteinExistence type="inferred from homology"/>
<dbReference type="CDD" id="cd06171">
    <property type="entry name" value="Sigma70_r4"/>
    <property type="match status" value="1"/>
</dbReference>
<evidence type="ECO:0000313" key="14">
    <source>
        <dbReference type="EMBL" id="RHL41644.1"/>
    </source>
</evidence>
<dbReference type="PANTHER" id="PTHR43133">
    <property type="entry name" value="RNA POLYMERASE ECF-TYPE SIGMA FACTO"/>
    <property type="match status" value="1"/>
</dbReference>
<evidence type="ECO:0000313" key="12">
    <source>
        <dbReference type="EMBL" id="RHK10337.1"/>
    </source>
</evidence>
<dbReference type="Proteomes" id="UP001209168">
    <property type="component" value="Unassembled WGS sequence"/>
</dbReference>
<dbReference type="InterPro" id="IPR014284">
    <property type="entry name" value="RNA_pol_sigma-70_dom"/>
</dbReference>
<accession>A0A174TSL4</accession>
<dbReference type="Gene3D" id="1.10.1740.10">
    <property type="match status" value="1"/>
</dbReference>
<gene>
    <name evidence="14" type="ORF">DW026_02080</name>
    <name evidence="13" type="ORF">DW064_00755</name>
    <name evidence="12" type="ORF">DW079_07815</name>
    <name evidence="11" type="ORF">DXC61_01485</name>
    <name evidence="10" type="ORF">F7D62_15195</name>
    <name evidence="7" type="ORF">NNC68_02715</name>
    <name evidence="8" type="ORF">ONT19_10670</name>
    <name evidence="9" type="ORF">ONT23_11315</name>
</gene>
<evidence type="ECO:0000313" key="16">
    <source>
        <dbReference type="Proteomes" id="UP000283672"/>
    </source>
</evidence>
<dbReference type="Proteomes" id="UP000390763">
    <property type="component" value="Unassembled WGS sequence"/>
</dbReference>
<evidence type="ECO:0000313" key="17">
    <source>
        <dbReference type="Proteomes" id="UP000284562"/>
    </source>
</evidence>
<evidence type="ECO:0000256" key="3">
    <source>
        <dbReference type="ARBA" id="ARBA00023082"/>
    </source>
</evidence>
<organism evidence="12 18">
    <name type="scientific">Segatella copri</name>
    <dbReference type="NCBI Taxonomy" id="165179"/>
    <lineage>
        <taxon>Bacteria</taxon>
        <taxon>Pseudomonadati</taxon>
        <taxon>Bacteroidota</taxon>
        <taxon>Bacteroidia</taxon>
        <taxon>Bacteroidales</taxon>
        <taxon>Prevotellaceae</taxon>
        <taxon>Segatella</taxon>
    </lineage>
</organism>
<dbReference type="Proteomes" id="UP000261187">
    <property type="component" value="Unassembled WGS sequence"/>
</dbReference>
<reference evidence="8" key="4">
    <citation type="submission" date="2022-11" db="EMBL/GenBank/DDBJ databases">
        <title>Genomic repertoires linked with pathogenic potency of arthritogenic Prevotella copri isolated from the gut of rheumatoid arthritis patients.</title>
        <authorList>
            <person name="Nii T."/>
            <person name="Maeda Y."/>
            <person name="Motooka D."/>
            <person name="Naito M."/>
            <person name="Matsumoto Y."/>
            <person name="Ogawa T."/>
            <person name="Oguro-Igashira E."/>
            <person name="Kishikawa T."/>
            <person name="Yamashita M."/>
            <person name="Koizumi S."/>
            <person name="Kurakawa T."/>
            <person name="Okumura R."/>
            <person name="Kayama H."/>
            <person name="Murakami M."/>
            <person name="Sakaguchi T."/>
            <person name="Das B."/>
            <person name="Nakamura S."/>
            <person name="Okada Y."/>
            <person name="Kumanogoh A."/>
            <person name="Takeda K."/>
        </authorList>
    </citation>
    <scope>NUCLEOTIDE SEQUENCE</scope>
    <source>
        <strain evidence="9">H012_8</strain>
        <strain evidence="8">H019-1</strain>
    </source>
</reference>
<dbReference type="EMBL" id="QROP01000003">
    <property type="protein sequence ID" value="RHL41644.1"/>
    <property type="molecule type" value="Genomic_DNA"/>
</dbReference>
<dbReference type="EMBL" id="QRNN01000002">
    <property type="protein sequence ID" value="RHK50371.1"/>
    <property type="molecule type" value="Genomic_DNA"/>
</dbReference>
<dbReference type="Proteomes" id="UP000284562">
    <property type="component" value="Unassembled WGS sequence"/>
</dbReference>
<dbReference type="InterPro" id="IPR013325">
    <property type="entry name" value="RNA_pol_sigma_r2"/>
</dbReference>
<protein>
    <submittedName>
        <fullName evidence="12">Sigma-70 family RNA polymerase sigma factor</fullName>
    </submittedName>
</protein>
<evidence type="ECO:0000313" key="11">
    <source>
        <dbReference type="EMBL" id="RGL64238.1"/>
    </source>
</evidence>
<feature type="domain" description="RNA polymerase sigma factor 70 region 4 type 2" evidence="6">
    <location>
        <begin position="137"/>
        <end position="184"/>
    </location>
</feature>
<dbReference type="Proteomes" id="UP001205506">
    <property type="component" value="Unassembled WGS sequence"/>
</dbReference>
<feature type="domain" description="RNA polymerase sigma-70 region 2" evidence="5">
    <location>
        <begin position="33"/>
        <end position="98"/>
    </location>
</feature>
<evidence type="ECO:0000313" key="9">
    <source>
        <dbReference type="EMBL" id="MCW4156105.1"/>
    </source>
</evidence>
<dbReference type="NCBIfam" id="TIGR02937">
    <property type="entry name" value="sigma70-ECF"/>
    <property type="match status" value="1"/>
</dbReference>
<name>A0A174TSL4_9BACT</name>
<dbReference type="Gene3D" id="1.10.10.10">
    <property type="entry name" value="Winged helix-like DNA-binding domain superfamily/Winged helix DNA-binding domain"/>
    <property type="match status" value="1"/>
</dbReference>
<dbReference type="PANTHER" id="PTHR43133:SF46">
    <property type="entry name" value="RNA POLYMERASE SIGMA-70 FACTOR ECF SUBFAMILY"/>
    <property type="match status" value="1"/>
</dbReference>
<keyword evidence="2" id="KW-0805">Transcription regulation</keyword>
<reference evidence="15 16" key="1">
    <citation type="submission" date="2018-08" db="EMBL/GenBank/DDBJ databases">
        <title>A genome reference for cultivated species of the human gut microbiota.</title>
        <authorList>
            <person name="Zou Y."/>
            <person name="Xue W."/>
            <person name="Luo G."/>
        </authorList>
    </citation>
    <scope>NUCLEOTIDE SEQUENCE [LARGE SCALE GENOMIC DNA]</scope>
    <source>
        <strain evidence="14 16">AF38-11</strain>
        <strain evidence="13 17">AF43-2</strain>
        <strain evidence="12 18">AF46-2NS</strain>
        <strain evidence="11 15">TF06-40</strain>
    </source>
</reference>
<dbReference type="InterPro" id="IPR036388">
    <property type="entry name" value="WH-like_DNA-bd_sf"/>
</dbReference>
<dbReference type="Pfam" id="PF08281">
    <property type="entry name" value="Sigma70_r4_2"/>
    <property type="match status" value="1"/>
</dbReference>
<evidence type="ECO:0000256" key="2">
    <source>
        <dbReference type="ARBA" id="ARBA00023015"/>
    </source>
</evidence>
<dbReference type="GO" id="GO:0016987">
    <property type="term" value="F:sigma factor activity"/>
    <property type="evidence" value="ECO:0007669"/>
    <property type="project" value="UniProtKB-KW"/>
</dbReference>
<evidence type="ECO:0000313" key="7">
    <source>
        <dbReference type="EMBL" id="MCP9548393.1"/>
    </source>
</evidence>
<keyword evidence="3" id="KW-0731">Sigma factor</keyword>
<dbReference type="InterPro" id="IPR013249">
    <property type="entry name" value="RNA_pol_sigma70_r4_t2"/>
</dbReference>
<dbReference type="Proteomes" id="UP000286211">
    <property type="component" value="Unassembled WGS sequence"/>
</dbReference>
<dbReference type="EMBL" id="JANDWU010000002">
    <property type="protein sequence ID" value="MCP9548393.1"/>
    <property type="molecule type" value="Genomic_DNA"/>
</dbReference>
<dbReference type="Proteomes" id="UP001209417">
    <property type="component" value="Unassembled WGS sequence"/>
</dbReference>
<dbReference type="EMBL" id="JAPDVG010000001">
    <property type="protein sequence ID" value="MCW4132034.1"/>
    <property type="molecule type" value="Genomic_DNA"/>
</dbReference>
<keyword evidence="4" id="KW-0804">Transcription</keyword>
<evidence type="ECO:0000256" key="1">
    <source>
        <dbReference type="ARBA" id="ARBA00010641"/>
    </source>
</evidence>
<reference evidence="10" key="5">
    <citation type="submission" date="2023-10" db="EMBL/GenBank/DDBJ databases">
        <title>Distinct polysaccharide growth profiles of human intestinal Prevotella copri isolates.</title>
        <authorList>
            <person name="Fehlner-Peach H."/>
            <person name="Magnabosco C."/>
            <person name="Raghavan V."/>
            <person name="Scher J.U."/>
            <person name="Tett A."/>
            <person name="Cox L.M."/>
            <person name="Gottsegen C."/>
            <person name="Watters A."/>
            <person name="Wiltshire- Gordon J.D."/>
            <person name="Segata N."/>
            <person name="Bonneau R."/>
            <person name="Littman D.R."/>
        </authorList>
    </citation>
    <scope>NUCLEOTIDE SEQUENCE</scope>
    <source>
        <strain evidence="10">IAK279</strain>
    </source>
</reference>
<evidence type="ECO:0000313" key="18">
    <source>
        <dbReference type="Proteomes" id="UP000286211"/>
    </source>
</evidence>
<dbReference type="EMBL" id="JAPDVH010000001">
    <property type="protein sequence ID" value="MCW4156105.1"/>
    <property type="molecule type" value="Genomic_DNA"/>
</dbReference>
<reference evidence="19" key="2">
    <citation type="submission" date="2019-09" db="EMBL/GenBank/DDBJ databases">
        <title>Distinct polysaccharide growth profiles of human intestinal Prevotella copri isolates.</title>
        <authorList>
            <person name="Fehlner-Peach H."/>
            <person name="Magnabosco C."/>
            <person name="Raghavan V."/>
            <person name="Scher J.U."/>
            <person name="Tett A."/>
            <person name="Cox L.M."/>
            <person name="Gottsegen C."/>
            <person name="Watters A."/>
            <person name="Wiltshire- Gordon J.D."/>
            <person name="Segata N."/>
            <person name="Bonneau R."/>
            <person name="Littman D.R."/>
        </authorList>
    </citation>
    <scope>NUCLEOTIDE SEQUENCE [LARGE SCALE GENOMIC DNA]</scope>
    <source>
        <strain evidence="19">iAK279</strain>
    </source>
</reference>
<evidence type="ECO:0000259" key="6">
    <source>
        <dbReference type="Pfam" id="PF08281"/>
    </source>
</evidence>
<dbReference type="EMBL" id="QSSA01000002">
    <property type="protein sequence ID" value="RGL64238.1"/>
    <property type="molecule type" value="Genomic_DNA"/>
</dbReference>
<evidence type="ECO:0000256" key="4">
    <source>
        <dbReference type="ARBA" id="ARBA00023163"/>
    </source>
</evidence>
<comment type="similarity">
    <text evidence="1">Belongs to the sigma-70 factor family. ECF subfamily.</text>
</comment>
<dbReference type="SUPFAM" id="SSF88659">
    <property type="entry name" value="Sigma3 and sigma4 domains of RNA polymerase sigma factors"/>
    <property type="match status" value="1"/>
</dbReference>
<dbReference type="InterPro" id="IPR013324">
    <property type="entry name" value="RNA_pol_sigma_r3/r4-like"/>
</dbReference>
<dbReference type="Pfam" id="PF04542">
    <property type="entry name" value="Sigma70_r2"/>
    <property type="match status" value="1"/>
</dbReference>
<sequence>MKTNYNNIREREEAAQTLLAAYRQGDQNAFMSLYDMYAEMLLNYGLCITSDKELVKDCVQDVFIKLISKSQDLQVTKVTSYLLISLRNRLLDEFRRKNYMTETAVEDIRISTTVEDVENSYILDESSLNNVRKVQILMDELTPRQRQVFTLYYIEQRKYEDICDIMQMNYHSVRNLVHRGMLKLRAAVAV</sequence>
<comment type="caution">
    <text evidence="12">The sequence shown here is derived from an EMBL/GenBank/DDBJ whole genome shotgun (WGS) entry which is preliminary data.</text>
</comment>
<dbReference type="InterPro" id="IPR039425">
    <property type="entry name" value="RNA_pol_sigma-70-like"/>
</dbReference>